<sequence>MISVDSSLKLIKVDIDQPAYVVATPKIDLGFATKNALQKAPKLSDLTILEFKRDCAAFVKNCAKKIVERSPLKFKLTRGSSSLDSACALIPELGERHLTDALEVVTEHQWMTGAEADRAMRSYKLVCSLASTQAVLKKFYRSTDRNYSLLPRLFSLFRMEMRLSIEDFLLTRAVL</sequence>
<organism evidence="1 2">
    <name type="scientific">Dermacentor silvarum</name>
    <name type="common">Tick</name>
    <dbReference type="NCBI Taxonomy" id="543639"/>
    <lineage>
        <taxon>Eukaryota</taxon>
        <taxon>Metazoa</taxon>
        <taxon>Ecdysozoa</taxon>
        <taxon>Arthropoda</taxon>
        <taxon>Chelicerata</taxon>
        <taxon>Arachnida</taxon>
        <taxon>Acari</taxon>
        <taxon>Parasitiformes</taxon>
        <taxon>Ixodida</taxon>
        <taxon>Ixodoidea</taxon>
        <taxon>Ixodidae</taxon>
        <taxon>Rhipicephalinae</taxon>
        <taxon>Dermacentor</taxon>
    </lineage>
</organism>
<protein>
    <submittedName>
        <fullName evidence="1">Uncharacterized protein</fullName>
    </submittedName>
</protein>
<gene>
    <name evidence="1" type="ORF">HPB49_005516</name>
</gene>
<dbReference type="Proteomes" id="UP000821865">
    <property type="component" value="Chromosome 1"/>
</dbReference>
<accession>A0ACB8DV89</accession>
<evidence type="ECO:0000313" key="2">
    <source>
        <dbReference type="Proteomes" id="UP000821865"/>
    </source>
</evidence>
<name>A0ACB8DV89_DERSI</name>
<dbReference type="EMBL" id="CM023470">
    <property type="protein sequence ID" value="KAH7978439.1"/>
    <property type="molecule type" value="Genomic_DNA"/>
</dbReference>
<evidence type="ECO:0000313" key="1">
    <source>
        <dbReference type="EMBL" id="KAH7978439.1"/>
    </source>
</evidence>
<comment type="caution">
    <text evidence="1">The sequence shown here is derived from an EMBL/GenBank/DDBJ whole genome shotgun (WGS) entry which is preliminary data.</text>
</comment>
<keyword evidence="2" id="KW-1185">Reference proteome</keyword>
<proteinExistence type="predicted"/>
<reference evidence="1" key="1">
    <citation type="submission" date="2020-05" db="EMBL/GenBank/DDBJ databases">
        <title>Large-scale comparative analyses of tick genomes elucidate their genetic diversity and vector capacities.</title>
        <authorList>
            <person name="Jia N."/>
            <person name="Wang J."/>
            <person name="Shi W."/>
            <person name="Du L."/>
            <person name="Sun Y."/>
            <person name="Zhan W."/>
            <person name="Jiang J."/>
            <person name="Wang Q."/>
            <person name="Zhang B."/>
            <person name="Ji P."/>
            <person name="Sakyi L.B."/>
            <person name="Cui X."/>
            <person name="Yuan T."/>
            <person name="Jiang B."/>
            <person name="Yang W."/>
            <person name="Lam T.T.-Y."/>
            <person name="Chang Q."/>
            <person name="Ding S."/>
            <person name="Wang X."/>
            <person name="Zhu J."/>
            <person name="Ruan X."/>
            <person name="Zhao L."/>
            <person name="Wei J."/>
            <person name="Que T."/>
            <person name="Du C."/>
            <person name="Cheng J."/>
            <person name="Dai P."/>
            <person name="Han X."/>
            <person name="Huang E."/>
            <person name="Gao Y."/>
            <person name="Liu J."/>
            <person name="Shao H."/>
            <person name="Ye R."/>
            <person name="Li L."/>
            <person name="Wei W."/>
            <person name="Wang X."/>
            <person name="Wang C."/>
            <person name="Yang T."/>
            <person name="Huo Q."/>
            <person name="Li W."/>
            <person name="Guo W."/>
            <person name="Chen H."/>
            <person name="Zhou L."/>
            <person name="Ni X."/>
            <person name="Tian J."/>
            <person name="Zhou Y."/>
            <person name="Sheng Y."/>
            <person name="Liu T."/>
            <person name="Pan Y."/>
            <person name="Xia L."/>
            <person name="Li J."/>
            <person name="Zhao F."/>
            <person name="Cao W."/>
        </authorList>
    </citation>
    <scope>NUCLEOTIDE SEQUENCE</scope>
    <source>
        <strain evidence="1">Dsil-2018</strain>
    </source>
</reference>